<gene>
    <name evidence="2" type="ORF">EKO24_021010</name>
</gene>
<dbReference type="InterPro" id="IPR033456">
    <property type="entry name" value="DUF5132"/>
</dbReference>
<sequence>MWSPNKILNKRKVFYQKPPLYNFRGELNMAKLDDFVKSGTPLGIVIGIGATVVAATFIPILPALARAARPTVRAVIKSGIVFTARAQELIAETNEQLEDIFAEARDELIKESEIELAEESAERHGQSAHKEDV</sequence>
<keyword evidence="1" id="KW-0812">Transmembrane</keyword>
<feature type="transmembrane region" description="Helical" evidence="1">
    <location>
        <begin position="42"/>
        <end position="64"/>
    </location>
</feature>
<evidence type="ECO:0000256" key="1">
    <source>
        <dbReference type="SAM" id="Phobius"/>
    </source>
</evidence>
<organism evidence="2 3">
    <name type="scientific">Candidatus Methylobacter oryzae</name>
    <dbReference type="NCBI Taxonomy" id="2497749"/>
    <lineage>
        <taxon>Bacteria</taxon>
        <taxon>Pseudomonadati</taxon>
        <taxon>Pseudomonadota</taxon>
        <taxon>Gammaproteobacteria</taxon>
        <taxon>Methylococcales</taxon>
        <taxon>Methylococcaceae</taxon>
        <taxon>Methylobacter</taxon>
    </lineage>
</organism>
<evidence type="ECO:0000313" key="3">
    <source>
        <dbReference type="Proteomes" id="UP000733744"/>
    </source>
</evidence>
<dbReference type="Pfam" id="PF17195">
    <property type="entry name" value="DUF5132"/>
    <property type="match status" value="1"/>
</dbReference>
<keyword evidence="1" id="KW-0472">Membrane</keyword>
<dbReference type="Proteomes" id="UP000733744">
    <property type="component" value="Unassembled WGS sequence"/>
</dbReference>
<comment type="caution">
    <text evidence="2">The sequence shown here is derived from an EMBL/GenBank/DDBJ whole genome shotgun (WGS) entry which is preliminary data.</text>
</comment>
<proteinExistence type="predicted"/>
<reference evidence="2 3" key="1">
    <citation type="journal article" date="2019" name="Antonie Van Leeuwenhoek">
        <title>Description of 'Ca. Methylobacter oryzae' KRF1, a novel species from the environmentally important Methylobacter clade 2.</title>
        <authorList>
            <person name="Khatri K."/>
            <person name="Mohite J.A."/>
            <person name="Pandit P.S."/>
            <person name="Bahulikar R."/>
            <person name="Rahalkar M.C."/>
        </authorList>
    </citation>
    <scope>NUCLEOTIDE SEQUENCE [LARGE SCALE GENOMIC DNA]</scope>
    <source>
        <strain evidence="2 3">KRF1</strain>
    </source>
</reference>
<accession>A0ABY3C4B3</accession>
<protein>
    <submittedName>
        <fullName evidence="2">DUF5132 domain-containing protein</fullName>
    </submittedName>
</protein>
<dbReference type="EMBL" id="RYFG02000121">
    <property type="protein sequence ID" value="TRW89545.1"/>
    <property type="molecule type" value="Genomic_DNA"/>
</dbReference>
<evidence type="ECO:0000313" key="2">
    <source>
        <dbReference type="EMBL" id="TRW89545.1"/>
    </source>
</evidence>
<keyword evidence="1" id="KW-1133">Transmembrane helix</keyword>
<name>A0ABY3C4B3_9GAMM</name>
<keyword evidence="3" id="KW-1185">Reference proteome</keyword>